<accession>A0ABD1XM93</accession>
<evidence type="ECO:0000256" key="2">
    <source>
        <dbReference type="ARBA" id="ARBA00023163"/>
    </source>
</evidence>
<dbReference type="InterPro" id="IPR036638">
    <property type="entry name" value="HLH_DNA-bd_sf"/>
</dbReference>
<proteinExistence type="predicted"/>
<evidence type="ECO:0000256" key="3">
    <source>
        <dbReference type="SAM" id="Coils"/>
    </source>
</evidence>
<dbReference type="Proteomes" id="UP001605036">
    <property type="component" value="Unassembled WGS sequence"/>
</dbReference>
<name>A0ABD1XM93_9MARC</name>
<keyword evidence="1" id="KW-0805">Transcription regulation</keyword>
<evidence type="ECO:0000259" key="4">
    <source>
        <dbReference type="PROSITE" id="PS50888"/>
    </source>
</evidence>
<dbReference type="Pfam" id="PF00010">
    <property type="entry name" value="HLH"/>
    <property type="match status" value="1"/>
</dbReference>
<dbReference type="SMART" id="SM00353">
    <property type="entry name" value="HLH"/>
    <property type="match status" value="1"/>
</dbReference>
<dbReference type="AlphaFoldDB" id="A0ABD1XM93"/>
<keyword evidence="2" id="KW-0804">Transcription</keyword>
<protein>
    <recommendedName>
        <fullName evidence="4">BHLH domain-containing protein</fullName>
    </recommendedName>
</protein>
<dbReference type="PROSITE" id="PS50888">
    <property type="entry name" value="BHLH"/>
    <property type="match status" value="1"/>
</dbReference>
<dbReference type="CDD" id="cd11393">
    <property type="entry name" value="bHLH_AtbHLH_like"/>
    <property type="match status" value="1"/>
</dbReference>
<dbReference type="PANTHER" id="PTHR46266">
    <property type="entry name" value="TRANSCRIPTION FACTOR TT8"/>
    <property type="match status" value="1"/>
</dbReference>
<dbReference type="EMBL" id="JBHFFA010000008">
    <property type="protein sequence ID" value="KAL2610054.1"/>
    <property type="molecule type" value="Genomic_DNA"/>
</dbReference>
<dbReference type="InterPro" id="IPR045239">
    <property type="entry name" value="bHLH95_bHLH"/>
</dbReference>
<dbReference type="SUPFAM" id="SSF47459">
    <property type="entry name" value="HLH, helix-loop-helix DNA-binding domain"/>
    <property type="match status" value="1"/>
</dbReference>
<keyword evidence="6" id="KW-1185">Reference proteome</keyword>
<feature type="domain" description="BHLH" evidence="4">
    <location>
        <begin position="1"/>
        <end position="44"/>
    </location>
</feature>
<dbReference type="PANTHER" id="PTHR46266:SF4">
    <property type="entry name" value="TRANSCRIPTION FACTOR TT8"/>
    <property type="match status" value="1"/>
</dbReference>
<dbReference type="Gene3D" id="4.10.280.10">
    <property type="entry name" value="Helix-loop-helix DNA-binding domain"/>
    <property type="match status" value="1"/>
</dbReference>
<comment type="caution">
    <text evidence="5">The sequence shown here is derived from an EMBL/GenBank/DDBJ whole genome shotgun (WGS) entry which is preliminary data.</text>
</comment>
<evidence type="ECO:0000313" key="6">
    <source>
        <dbReference type="Proteomes" id="UP001605036"/>
    </source>
</evidence>
<reference evidence="5 6" key="1">
    <citation type="submission" date="2024-09" db="EMBL/GenBank/DDBJ databases">
        <title>Chromosome-scale assembly of Riccia fluitans.</title>
        <authorList>
            <person name="Paukszto L."/>
            <person name="Sawicki J."/>
            <person name="Karawczyk K."/>
            <person name="Piernik-Szablinska J."/>
            <person name="Szczecinska M."/>
            <person name="Mazdziarz M."/>
        </authorList>
    </citation>
    <scope>NUCLEOTIDE SEQUENCE [LARGE SCALE GENOMIC DNA]</scope>
    <source>
        <strain evidence="5">Rf_01</strain>
        <tissue evidence="5">Aerial parts of the thallus</tissue>
    </source>
</reference>
<organism evidence="5 6">
    <name type="scientific">Riccia fluitans</name>
    <dbReference type="NCBI Taxonomy" id="41844"/>
    <lineage>
        <taxon>Eukaryota</taxon>
        <taxon>Viridiplantae</taxon>
        <taxon>Streptophyta</taxon>
        <taxon>Embryophyta</taxon>
        <taxon>Marchantiophyta</taxon>
        <taxon>Marchantiopsida</taxon>
        <taxon>Marchantiidae</taxon>
        <taxon>Marchantiales</taxon>
        <taxon>Ricciaceae</taxon>
        <taxon>Riccia</taxon>
    </lineage>
</organism>
<feature type="coiled-coil region" evidence="3">
    <location>
        <begin position="34"/>
        <end position="61"/>
    </location>
</feature>
<evidence type="ECO:0000256" key="1">
    <source>
        <dbReference type="ARBA" id="ARBA00023015"/>
    </source>
</evidence>
<gene>
    <name evidence="5" type="ORF">R1flu_028627</name>
</gene>
<keyword evidence="3" id="KW-0175">Coiled coil</keyword>
<dbReference type="InterPro" id="IPR011598">
    <property type="entry name" value="bHLH_dom"/>
</dbReference>
<evidence type="ECO:0000313" key="5">
    <source>
        <dbReference type="EMBL" id="KAL2610054.1"/>
    </source>
</evidence>
<sequence>MYTEHRRRYRQNECFERIKDIVPSAPKMDRVSLLGETVEYIKSLKQRLKQLEELNVALRSDDIKVVPSGLYSPTQDMTQAVPEDENTLRIEVVRNDCSQEDAAIDIFTCLRDMNLTVNHASVSTDVYRIHATIKAKMPNDSSSDQLTLCSEIQDALQRCLP</sequence>